<feature type="domain" description="WCX" evidence="2">
    <location>
        <begin position="249"/>
        <end position="325"/>
    </location>
</feature>
<accession>A0A4Q9FJ98</accession>
<feature type="domain" description="WYL" evidence="1">
    <location>
        <begin position="154"/>
        <end position="217"/>
    </location>
</feature>
<dbReference type="Proteomes" id="UP000291142">
    <property type="component" value="Unassembled WGS sequence"/>
</dbReference>
<name>A0A4Q9FJ98_9FLAO</name>
<evidence type="ECO:0000313" key="3">
    <source>
        <dbReference type="EMBL" id="TBN06695.1"/>
    </source>
</evidence>
<reference evidence="3 4" key="1">
    <citation type="submission" date="2019-02" db="EMBL/GenBank/DDBJ databases">
        <title>Hyunsoonleella sp., isolated from marine sediment.</title>
        <authorList>
            <person name="Liu B.-T."/>
        </authorList>
    </citation>
    <scope>NUCLEOTIDE SEQUENCE [LARGE SCALE GENOMIC DNA]</scope>
    <source>
        <strain evidence="3 4">T58</strain>
    </source>
</reference>
<protein>
    <submittedName>
        <fullName evidence="3">WYL domain-containing protein</fullName>
    </submittedName>
</protein>
<dbReference type="PANTHER" id="PTHR34580:SF9">
    <property type="entry name" value="SLL5097 PROTEIN"/>
    <property type="match status" value="1"/>
</dbReference>
<dbReference type="Pfam" id="PF25583">
    <property type="entry name" value="WCX"/>
    <property type="match status" value="1"/>
</dbReference>
<dbReference type="PROSITE" id="PS52050">
    <property type="entry name" value="WYL"/>
    <property type="match status" value="1"/>
</dbReference>
<dbReference type="RefSeq" id="WP_130962682.1">
    <property type="nucleotide sequence ID" value="NZ_SIRT01000001.1"/>
</dbReference>
<proteinExistence type="predicted"/>
<organism evidence="3 4">
    <name type="scientific">Hyunsoonleella flava</name>
    <dbReference type="NCBI Taxonomy" id="2527939"/>
    <lineage>
        <taxon>Bacteria</taxon>
        <taxon>Pseudomonadati</taxon>
        <taxon>Bacteroidota</taxon>
        <taxon>Flavobacteriia</taxon>
        <taxon>Flavobacteriales</taxon>
        <taxon>Flavobacteriaceae</taxon>
    </lineage>
</organism>
<sequence>MRELPKNIQLRYRVIDRLLRDYDTVKTSFIINKVYERHDISVGETTIQRDIRNMITDYHAPIEYDTSKKAYYYPENIDEIFPIIELLDEEINALLFYFKTITQYRDYPIFKEISMTTKKVIDSSNISLKMKELFEQNTLLETEKHPLIPGLGNITELLDCIANHNVIEVNYRRHNKESKKHFIKPLLLKEDKLLWYLIGINIKYDSLITFGLDRIISFKRTGEVFEKIDFNSQEYFKYSFGVTVTDEVPIEVIISFKSKQGHYLKTLPIHHTQEIVEENKEFLIIKVIVKPSYEFYSKIFSYGSDARIISPKSVIAKVVDALKNAQAQYKIT</sequence>
<evidence type="ECO:0000313" key="4">
    <source>
        <dbReference type="Proteomes" id="UP000291142"/>
    </source>
</evidence>
<dbReference type="Pfam" id="PF13280">
    <property type="entry name" value="WYL"/>
    <property type="match status" value="1"/>
</dbReference>
<dbReference type="InterPro" id="IPR026881">
    <property type="entry name" value="WYL_dom"/>
</dbReference>
<dbReference type="AlphaFoldDB" id="A0A4Q9FJ98"/>
<dbReference type="OrthoDB" id="43316at2"/>
<evidence type="ECO:0000259" key="2">
    <source>
        <dbReference type="Pfam" id="PF25583"/>
    </source>
</evidence>
<keyword evidence="4" id="KW-1185">Reference proteome</keyword>
<evidence type="ECO:0000259" key="1">
    <source>
        <dbReference type="Pfam" id="PF13280"/>
    </source>
</evidence>
<gene>
    <name evidence="3" type="ORF">EYD45_02080</name>
</gene>
<comment type="caution">
    <text evidence="3">The sequence shown here is derived from an EMBL/GenBank/DDBJ whole genome shotgun (WGS) entry which is preliminary data.</text>
</comment>
<dbReference type="InterPro" id="IPR051534">
    <property type="entry name" value="CBASS_pafABC_assoc_protein"/>
</dbReference>
<dbReference type="InterPro" id="IPR057727">
    <property type="entry name" value="WCX_dom"/>
</dbReference>
<dbReference type="PANTHER" id="PTHR34580">
    <property type="match status" value="1"/>
</dbReference>
<dbReference type="EMBL" id="SIRT01000001">
    <property type="protein sequence ID" value="TBN06695.1"/>
    <property type="molecule type" value="Genomic_DNA"/>
</dbReference>